<dbReference type="PROSITE" id="PS50035">
    <property type="entry name" value="PLD"/>
    <property type="match status" value="2"/>
</dbReference>
<keyword evidence="4" id="KW-0808">Transferase</keyword>
<keyword evidence="16" id="KW-1185">Reference proteome</keyword>
<dbReference type="EMBL" id="CP022684">
    <property type="protein sequence ID" value="AUM11878.1"/>
    <property type="molecule type" value="Genomic_DNA"/>
</dbReference>
<evidence type="ECO:0000313" key="15">
    <source>
        <dbReference type="EMBL" id="AUM11878.1"/>
    </source>
</evidence>
<reference evidence="16" key="1">
    <citation type="submission" date="2017-08" db="EMBL/GenBank/DDBJ databases">
        <title>Direct submision.</title>
        <authorList>
            <person name="Kim S.-J."/>
            <person name="Rhee S.-K."/>
        </authorList>
    </citation>
    <scope>NUCLEOTIDE SEQUENCE [LARGE SCALE GENOMIC DNA]</scope>
    <source>
        <strain evidence="16">GI5</strain>
    </source>
</reference>
<dbReference type="Proteomes" id="UP000235116">
    <property type="component" value="Chromosome"/>
</dbReference>
<proteinExistence type="predicted"/>
<protein>
    <recommendedName>
        <fullName evidence="12">Cardiolipin synthase</fullName>
        <ecNumber evidence="12">2.7.8.-</ecNumber>
    </recommendedName>
</protein>
<evidence type="ECO:0000256" key="5">
    <source>
        <dbReference type="ARBA" id="ARBA00022692"/>
    </source>
</evidence>
<evidence type="ECO:0000256" key="2">
    <source>
        <dbReference type="ARBA" id="ARBA00022475"/>
    </source>
</evidence>
<organism evidence="15 16">
    <name type="scientific">Ketobacter alkanivorans</name>
    <dbReference type="NCBI Taxonomy" id="1917421"/>
    <lineage>
        <taxon>Bacteria</taxon>
        <taxon>Pseudomonadati</taxon>
        <taxon>Pseudomonadota</taxon>
        <taxon>Gammaproteobacteria</taxon>
        <taxon>Pseudomonadales</taxon>
        <taxon>Ketobacteraceae</taxon>
        <taxon>Ketobacter</taxon>
    </lineage>
</organism>
<evidence type="ECO:0000256" key="3">
    <source>
        <dbReference type="ARBA" id="ARBA00022516"/>
    </source>
</evidence>
<evidence type="ECO:0000256" key="10">
    <source>
        <dbReference type="ARBA" id="ARBA00023209"/>
    </source>
</evidence>
<evidence type="ECO:0000256" key="4">
    <source>
        <dbReference type="ARBA" id="ARBA00022679"/>
    </source>
</evidence>
<evidence type="ECO:0000256" key="13">
    <source>
        <dbReference type="SAM" id="Phobius"/>
    </source>
</evidence>
<dbReference type="InterPro" id="IPR025202">
    <property type="entry name" value="PLD-like_dom"/>
</dbReference>
<keyword evidence="7 13" id="KW-1133">Transmembrane helix</keyword>
<evidence type="ECO:0000256" key="11">
    <source>
        <dbReference type="ARBA" id="ARBA00023264"/>
    </source>
</evidence>
<evidence type="ECO:0000256" key="8">
    <source>
        <dbReference type="ARBA" id="ARBA00023098"/>
    </source>
</evidence>
<evidence type="ECO:0000256" key="1">
    <source>
        <dbReference type="ARBA" id="ARBA00004236"/>
    </source>
</evidence>
<dbReference type="PANTHER" id="PTHR21248:SF22">
    <property type="entry name" value="PHOSPHOLIPASE D"/>
    <property type="match status" value="1"/>
</dbReference>
<dbReference type="SMART" id="SM00155">
    <property type="entry name" value="PLDc"/>
    <property type="match status" value="2"/>
</dbReference>
<dbReference type="CDD" id="cd09155">
    <property type="entry name" value="PLDc_PaCLS_like_1"/>
    <property type="match status" value="1"/>
</dbReference>
<dbReference type="OrthoDB" id="9762009at2"/>
<dbReference type="PANTHER" id="PTHR21248">
    <property type="entry name" value="CARDIOLIPIN SYNTHASE"/>
    <property type="match status" value="1"/>
</dbReference>
<dbReference type="KEGG" id="kak:Kalk_05315"/>
<dbReference type="Gene3D" id="3.30.870.10">
    <property type="entry name" value="Endonuclease Chain A"/>
    <property type="match status" value="2"/>
</dbReference>
<feature type="domain" description="PLD phosphodiesterase" evidence="14">
    <location>
        <begin position="215"/>
        <end position="242"/>
    </location>
</feature>
<dbReference type="GO" id="GO:0008808">
    <property type="term" value="F:cardiolipin synthase activity"/>
    <property type="evidence" value="ECO:0007669"/>
    <property type="project" value="UniProtKB-UniRule"/>
</dbReference>
<keyword evidence="5 13" id="KW-0812">Transmembrane</keyword>
<evidence type="ECO:0000256" key="12">
    <source>
        <dbReference type="NCBIfam" id="TIGR04265"/>
    </source>
</evidence>
<evidence type="ECO:0000256" key="6">
    <source>
        <dbReference type="ARBA" id="ARBA00022737"/>
    </source>
</evidence>
<name>A0A2K9LHN5_9GAMM</name>
<keyword evidence="9 13" id="KW-0472">Membrane</keyword>
<dbReference type="NCBIfam" id="TIGR04265">
    <property type="entry name" value="bac_cardiolipin"/>
    <property type="match status" value="1"/>
</dbReference>
<evidence type="ECO:0000313" key="16">
    <source>
        <dbReference type="Proteomes" id="UP000235116"/>
    </source>
</evidence>
<dbReference type="SUPFAM" id="SSF56024">
    <property type="entry name" value="Phospholipase D/nuclease"/>
    <property type="match status" value="2"/>
</dbReference>
<feature type="transmembrane region" description="Helical" evidence="13">
    <location>
        <begin position="37"/>
        <end position="58"/>
    </location>
</feature>
<dbReference type="GO" id="GO:0032049">
    <property type="term" value="P:cardiolipin biosynthetic process"/>
    <property type="evidence" value="ECO:0007669"/>
    <property type="project" value="UniProtKB-UniRule"/>
</dbReference>
<dbReference type="EC" id="2.7.8.-" evidence="12"/>
<keyword evidence="11" id="KW-1208">Phospholipid metabolism</keyword>
<dbReference type="AlphaFoldDB" id="A0A2K9LHN5"/>
<keyword evidence="2" id="KW-1003">Cell membrane</keyword>
<evidence type="ECO:0000256" key="7">
    <source>
        <dbReference type="ARBA" id="ARBA00022989"/>
    </source>
</evidence>
<evidence type="ECO:0000259" key="14">
    <source>
        <dbReference type="PROSITE" id="PS50035"/>
    </source>
</evidence>
<gene>
    <name evidence="15" type="primary">cls</name>
    <name evidence="15" type="ORF">Kalk_05315</name>
</gene>
<keyword evidence="3" id="KW-0444">Lipid biosynthesis</keyword>
<dbReference type="GO" id="GO:0005886">
    <property type="term" value="C:plasma membrane"/>
    <property type="evidence" value="ECO:0007669"/>
    <property type="project" value="UniProtKB-SubCell"/>
</dbReference>
<evidence type="ECO:0000256" key="9">
    <source>
        <dbReference type="ARBA" id="ARBA00023136"/>
    </source>
</evidence>
<keyword evidence="6" id="KW-0677">Repeat</keyword>
<keyword evidence="8" id="KW-0443">Lipid metabolism</keyword>
<feature type="domain" description="PLD phosphodiesterase" evidence="14">
    <location>
        <begin position="390"/>
        <end position="417"/>
    </location>
</feature>
<accession>A0A2K9LHN5</accession>
<comment type="subcellular location">
    <subcellularLocation>
        <location evidence="1">Cell membrane</location>
    </subcellularLocation>
</comment>
<sequence>MTPRRKRMIAAIVAAFYISGIVFAVEAAMKVRTAQGAVAWSVSLVSFPFVAVPAYLVLGRSKFEGMSDAFESRRDEFERLLADIQSELDPWEIPPGEGPSWHAAMTRLSGMQLTRGNRVDLLINGDATFDSILAGVAKAEQYILFQFYMFHDDGLGRRVKDALIERAQAGVRVYVLYDEVGSSGLPAKYTEELRAAGIETSSFKPTQGAHNRFQLNFRNHRKMVVVDGKVGWVGGHNVGDEYLGLDPDFTPWRDTHVRLEGPVVLQLQMITLGDWYWATRQFPEVNWSPEVVEGHDRKALIFPFGPADDFETASLFFVTALNTAKKRIWLSAPYFVPDPAVMKALQLAALRGVDVRIITTGKPDSLPVYLAAFHYIEQLRGLGIKFYEYKPGFLHEKVLLVDDELSTVGTPNFDNRSFRLNFEVTSVIVDREFAQEMEAMFEADFAHAEIIDPERLKDRPLWWWVGVKLSRLAAPVL</sequence>
<dbReference type="InterPro" id="IPR001736">
    <property type="entry name" value="PLipase_D/transphosphatidylase"/>
</dbReference>
<dbReference type="FunFam" id="3.30.870.10:FF:000014">
    <property type="entry name" value="Cardiolipin synthase"/>
    <property type="match status" value="1"/>
</dbReference>
<dbReference type="InterPro" id="IPR022924">
    <property type="entry name" value="Cardiolipin_synthase"/>
</dbReference>
<dbReference type="Pfam" id="PF13091">
    <property type="entry name" value="PLDc_2"/>
    <property type="match status" value="2"/>
</dbReference>
<keyword evidence="10" id="KW-0594">Phospholipid biosynthesis</keyword>